<name>A0A7S1A8W3_NOCSC</name>
<evidence type="ECO:0008006" key="5">
    <source>
        <dbReference type="Google" id="ProtNLM"/>
    </source>
</evidence>
<dbReference type="SUPFAM" id="SSF48403">
    <property type="entry name" value="Ankyrin repeat"/>
    <property type="match status" value="1"/>
</dbReference>
<dbReference type="PROSITE" id="PS50088">
    <property type="entry name" value="ANK_REPEAT"/>
    <property type="match status" value="2"/>
</dbReference>
<reference evidence="4" key="1">
    <citation type="submission" date="2021-01" db="EMBL/GenBank/DDBJ databases">
        <authorList>
            <person name="Corre E."/>
            <person name="Pelletier E."/>
            <person name="Niang G."/>
            <person name="Scheremetjew M."/>
            <person name="Finn R."/>
            <person name="Kale V."/>
            <person name="Holt S."/>
            <person name="Cochrane G."/>
            <person name="Meng A."/>
            <person name="Brown T."/>
            <person name="Cohen L."/>
        </authorList>
    </citation>
    <scope>NUCLEOTIDE SEQUENCE</scope>
</reference>
<dbReference type="EMBL" id="HBFQ01029352">
    <property type="protein sequence ID" value="CAD8846318.1"/>
    <property type="molecule type" value="Transcribed_RNA"/>
</dbReference>
<proteinExistence type="predicted"/>
<gene>
    <name evidence="4" type="ORF">NSCI0253_LOCUS20668</name>
</gene>
<dbReference type="InterPro" id="IPR002110">
    <property type="entry name" value="Ankyrin_rpt"/>
</dbReference>
<dbReference type="PROSITE" id="PS50297">
    <property type="entry name" value="ANK_REP_REGION"/>
    <property type="match status" value="2"/>
</dbReference>
<dbReference type="AlphaFoldDB" id="A0A7S1A8W3"/>
<dbReference type="SMART" id="SM00248">
    <property type="entry name" value="ANK"/>
    <property type="match status" value="2"/>
</dbReference>
<keyword evidence="1" id="KW-0677">Repeat</keyword>
<sequence length="119" mass="13006">MHDFHDVALFDPGQIGGGLTPLMSAAHQGDLNTVRLLLAGDADINARSSDGKQPLHVAAMQGHFDVCATLVSLGADVTAKDADFQDAFDRVPEHLKKVRETYDRWIALLGEHHWNDYSA</sequence>
<dbReference type="Pfam" id="PF12796">
    <property type="entry name" value="Ank_2"/>
    <property type="match status" value="1"/>
</dbReference>
<evidence type="ECO:0000256" key="2">
    <source>
        <dbReference type="ARBA" id="ARBA00023043"/>
    </source>
</evidence>
<dbReference type="PANTHER" id="PTHR24171:SF10">
    <property type="entry name" value="ANKYRIN REPEAT DOMAIN-CONTAINING PROTEIN 29-LIKE"/>
    <property type="match status" value="1"/>
</dbReference>
<accession>A0A7S1A8W3</accession>
<dbReference type="Gene3D" id="1.25.40.20">
    <property type="entry name" value="Ankyrin repeat-containing domain"/>
    <property type="match status" value="1"/>
</dbReference>
<feature type="repeat" description="ANK" evidence="3">
    <location>
        <begin position="17"/>
        <end position="49"/>
    </location>
</feature>
<evidence type="ECO:0000256" key="3">
    <source>
        <dbReference type="PROSITE-ProRule" id="PRU00023"/>
    </source>
</evidence>
<protein>
    <recommendedName>
        <fullName evidence="5">Ankyrin repeat domain-containing protein</fullName>
    </recommendedName>
</protein>
<evidence type="ECO:0000256" key="1">
    <source>
        <dbReference type="ARBA" id="ARBA00022737"/>
    </source>
</evidence>
<dbReference type="InterPro" id="IPR036770">
    <property type="entry name" value="Ankyrin_rpt-contain_sf"/>
</dbReference>
<organism evidence="4">
    <name type="scientific">Noctiluca scintillans</name>
    <name type="common">Sea sparkle</name>
    <name type="synonym">Red tide dinoflagellate</name>
    <dbReference type="NCBI Taxonomy" id="2966"/>
    <lineage>
        <taxon>Eukaryota</taxon>
        <taxon>Sar</taxon>
        <taxon>Alveolata</taxon>
        <taxon>Dinophyceae</taxon>
        <taxon>Noctilucales</taxon>
        <taxon>Noctilucaceae</taxon>
        <taxon>Noctiluca</taxon>
    </lineage>
</organism>
<keyword evidence="2 3" id="KW-0040">ANK repeat</keyword>
<dbReference type="PANTHER" id="PTHR24171">
    <property type="entry name" value="ANKYRIN REPEAT DOMAIN-CONTAINING PROTEIN 39-RELATED"/>
    <property type="match status" value="1"/>
</dbReference>
<feature type="repeat" description="ANK" evidence="3">
    <location>
        <begin position="50"/>
        <end position="82"/>
    </location>
</feature>
<evidence type="ECO:0000313" key="4">
    <source>
        <dbReference type="EMBL" id="CAD8846318.1"/>
    </source>
</evidence>